<dbReference type="EMBL" id="AWWI01000079">
    <property type="protein sequence ID" value="PIL19872.1"/>
    <property type="molecule type" value="Genomic_DNA"/>
</dbReference>
<dbReference type="RefSeq" id="WP_099911188.1">
    <property type="nucleotide sequence ID" value="NZ_AWWI01000079.1"/>
</dbReference>
<dbReference type="Gene3D" id="3.40.50.1820">
    <property type="entry name" value="alpha/beta hydrolase"/>
    <property type="match status" value="1"/>
</dbReference>
<keyword evidence="4" id="KW-1185">Reference proteome</keyword>
<name>A0A2G8REC5_9RHOB</name>
<evidence type="ECO:0000256" key="2">
    <source>
        <dbReference type="ARBA" id="ARBA00022801"/>
    </source>
</evidence>
<protein>
    <recommendedName>
        <fullName evidence="5">Esterase</fullName>
    </recommendedName>
</protein>
<dbReference type="NCBIfam" id="TIGR01840">
    <property type="entry name" value="esterase_phb"/>
    <property type="match status" value="1"/>
</dbReference>
<evidence type="ECO:0000313" key="4">
    <source>
        <dbReference type="Proteomes" id="UP000231259"/>
    </source>
</evidence>
<dbReference type="OrthoDB" id="9767239at2"/>
<dbReference type="AlphaFoldDB" id="A0A2G8REC5"/>
<evidence type="ECO:0008006" key="5">
    <source>
        <dbReference type="Google" id="ProtNLM"/>
    </source>
</evidence>
<evidence type="ECO:0000256" key="1">
    <source>
        <dbReference type="ARBA" id="ARBA00022729"/>
    </source>
</evidence>
<dbReference type="InterPro" id="IPR010126">
    <property type="entry name" value="Esterase_phb"/>
</dbReference>
<gene>
    <name evidence="3" type="ORF">P775_12400</name>
</gene>
<accession>A0A2G8REC5</accession>
<dbReference type="SUPFAM" id="SSF53474">
    <property type="entry name" value="alpha/beta-Hydrolases"/>
    <property type="match status" value="2"/>
</dbReference>
<comment type="caution">
    <text evidence="3">The sequence shown here is derived from an EMBL/GenBank/DDBJ whole genome shotgun (WGS) entry which is preliminary data.</text>
</comment>
<dbReference type="PANTHER" id="PTHR43037">
    <property type="entry name" value="UNNAMED PRODUCT-RELATED"/>
    <property type="match status" value="1"/>
</dbReference>
<keyword evidence="1" id="KW-0732">Signal</keyword>
<dbReference type="PANTHER" id="PTHR43037:SF1">
    <property type="entry name" value="BLL1128 PROTEIN"/>
    <property type="match status" value="1"/>
</dbReference>
<dbReference type="Proteomes" id="UP000231259">
    <property type="component" value="Unassembled WGS sequence"/>
</dbReference>
<dbReference type="InterPro" id="IPR050955">
    <property type="entry name" value="Plant_Biomass_Hydrol_Est"/>
</dbReference>
<organism evidence="3 4">
    <name type="scientific">Puniceibacterium antarcticum</name>
    <dbReference type="NCBI Taxonomy" id="1206336"/>
    <lineage>
        <taxon>Bacteria</taxon>
        <taxon>Pseudomonadati</taxon>
        <taxon>Pseudomonadota</taxon>
        <taxon>Alphaproteobacteria</taxon>
        <taxon>Rhodobacterales</taxon>
        <taxon>Paracoccaceae</taxon>
        <taxon>Puniceibacterium</taxon>
    </lineage>
</organism>
<dbReference type="InterPro" id="IPR029058">
    <property type="entry name" value="AB_hydrolase_fold"/>
</dbReference>
<keyword evidence="2" id="KW-0378">Hydrolase</keyword>
<dbReference type="Pfam" id="PF10503">
    <property type="entry name" value="Esterase_PHB"/>
    <property type="match status" value="1"/>
</dbReference>
<reference evidence="3 4" key="1">
    <citation type="submission" date="2013-09" db="EMBL/GenBank/DDBJ databases">
        <title>Genome sequencing of Phaeobacter antarcticus sp. nov. SM1211.</title>
        <authorList>
            <person name="Zhang X.-Y."/>
            <person name="Liu C."/>
            <person name="Chen X.-L."/>
            <person name="Xie B.-B."/>
            <person name="Qin Q.-L."/>
            <person name="Rong J.-C."/>
            <person name="Zhang Y.-Z."/>
        </authorList>
    </citation>
    <scope>NUCLEOTIDE SEQUENCE [LARGE SCALE GENOMIC DNA]</scope>
    <source>
        <strain evidence="3 4">SM1211</strain>
    </source>
</reference>
<dbReference type="GO" id="GO:0005576">
    <property type="term" value="C:extracellular region"/>
    <property type="evidence" value="ECO:0007669"/>
    <property type="project" value="InterPro"/>
</dbReference>
<sequence>MTKIFDGAARAMPRGVRQTHLSAASDLVKRTLAERGLATPAGGMSSAGFVGSLMQNTHNTMQTMMSHMQGLGGDVGQDSTVLAGDVMQPGSFTCAAGTRNYRSYVPKSVEQGVTGLVVMLHGCTQNPEDFAAGTGMNALAETHRFIVLYPEQARGNNAQSCWNWFSPNDQRRDRGEPAILAGMTRQVAQAHGVPAGRTFVAGLSAGGAMAMILGDTYPDVFSAIGVHSGLPTGAAHDVASAFAAMQGNGPDITPPVSGRQTPRTILFQGSADSTVHPVNAERIYQHALARGAAQTLHDETTGTIEGRSYQRKTVTTPDGAVTLDYWHIDGLGHAWSGGQAAGSFTDAKGPDASAEMVGFFFETSKGAA</sequence>
<dbReference type="GO" id="GO:0016787">
    <property type="term" value="F:hydrolase activity"/>
    <property type="evidence" value="ECO:0007669"/>
    <property type="project" value="UniProtKB-KW"/>
</dbReference>
<proteinExistence type="predicted"/>
<evidence type="ECO:0000313" key="3">
    <source>
        <dbReference type="EMBL" id="PIL19872.1"/>
    </source>
</evidence>